<dbReference type="PANTHER" id="PTHR47506">
    <property type="entry name" value="TRANSCRIPTIONAL REGULATORY PROTEIN"/>
    <property type="match status" value="1"/>
</dbReference>
<dbReference type="InterPro" id="IPR036271">
    <property type="entry name" value="Tet_transcr_reg_TetR-rel_C_sf"/>
</dbReference>
<dbReference type="SUPFAM" id="SSF48498">
    <property type="entry name" value="Tetracyclin repressor-like, C-terminal domain"/>
    <property type="match status" value="1"/>
</dbReference>
<sequence>MPRPKSYDRQKAVESACKAFWAHGYQALGVRELEELTGLNQFAIRSEFGGKEGLYLEALKFYCDAAISEAMAPMKRGGLDEIIVFLNNLVADNSVTSSPWGCLVVNTGIENARVQSPRLDDIGTFYWGTLEDHFRQALSNALVLGEIDEATEVDTMASGLVTAVMGIHAKNRSLASHKGGCNLAKLLTGHLQSMRTS</sequence>
<dbReference type="InterPro" id="IPR001647">
    <property type="entry name" value="HTH_TetR"/>
</dbReference>
<proteinExistence type="predicted"/>
<dbReference type="InterPro" id="IPR009057">
    <property type="entry name" value="Homeodomain-like_sf"/>
</dbReference>
<comment type="caution">
    <text evidence="5">The sequence shown here is derived from an EMBL/GenBank/DDBJ whole genome shotgun (WGS) entry which is preliminary data.</text>
</comment>
<evidence type="ECO:0000259" key="4">
    <source>
        <dbReference type="Pfam" id="PF00440"/>
    </source>
</evidence>
<dbReference type="Gene3D" id="1.10.10.60">
    <property type="entry name" value="Homeodomain-like"/>
    <property type="match status" value="1"/>
</dbReference>
<name>A0A9X3UG50_9HYPH</name>
<organism evidence="5 6">
    <name type="scientific">Hoeflea prorocentri</name>
    <dbReference type="NCBI Taxonomy" id="1922333"/>
    <lineage>
        <taxon>Bacteria</taxon>
        <taxon>Pseudomonadati</taxon>
        <taxon>Pseudomonadota</taxon>
        <taxon>Alphaproteobacteria</taxon>
        <taxon>Hyphomicrobiales</taxon>
        <taxon>Rhizobiaceae</taxon>
        <taxon>Hoeflea</taxon>
    </lineage>
</organism>
<dbReference type="Pfam" id="PF00440">
    <property type="entry name" value="TetR_N"/>
    <property type="match status" value="1"/>
</dbReference>
<keyword evidence="2" id="KW-0238">DNA-binding</keyword>
<gene>
    <name evidence="5" type="ORF">OQ273_04980</name>
</gene>
<feature type="domain" description="HTH tetR-type" evidence="4">
    <location>
        <begin position="14"/>
        <end position="58"/>
    </location>
</feature>
<evidence type="ECO:0000256" key="1">
    <source>
        <dbReference type="ARBA" id="ARBA00023015"/>
    </source>
</evidence>
<protein>
    <submittedName>
        <fullName evidence="5">TetR/AcrR family transcriptional regulator</fullName>
    </submittedName>
</protein>
<evidence type="ECO:0000256" key="2">
    <source>
        <dbReference type="ARBA" id="ARBA00023125"/>
    </source>
</evidence>
<dbReference type="PANTHER" id="PTHR47506:SF1">
    <property type="entry name" value="HTH-TYPE TRANSCRIPTIONAL REGULATOR YJDC"/>
    <property type="match status" value="1"/>
</dbReference>
<accession>A0A9X3UG50</accession>
<keyword evidence="6" id="KW-1185">Reference proteome</keyword>
<reference evidence="5" key="1">
    <citation type="submission" date="2022-11" db="EMBL/GenBank/DDBJ databases">
        <title>Draft genome sequence of Hoeflea poritis E7-10 and Hoeflea prorocentri PM5-8, separated from scleractinian coral Porites lutea and marine dinoflagellate.</title>
        <authorList>
            <person name="Zhang G."/>
            <person name="Wei Q."/>
            <person name="Cai L."/>
        </authorList>
    </citation>
    <scope>NUCLEOTIDE SEQUENCE</scope>
    <source>
        <strain evidence="5">PM5-8</strain>
    </source>
</reference>
<evidence type="ECO:0000313" key="6">
    <source>
        <dbReference type="Proteomes" id="UP001151234"/>
    </source>
</evidence>
<evidence type="ECO:0000313" key="5">
    <source>
        <dbReference type="EMBL" id="MDA5397922.1"/>
    </source>
</evidence>
<dbReference type="SUPFAM" id="SSF46689">
    <property type="entry name" value="Homeodomain-like"/>
    <property type="match status" value="1"/>
</dbReference>
<dbReference type="EMBL" id="JAPJZI010000001">
    <property type="protein sequence ID" value="MDA5397922.1"/>
    <property type="molecule type" value="Genomic_DNA"/>
</dbReference>
<dbReference type="AlphaFoldDB" id="A0A9X3UG50"/>
<dbReference type="Proteomes" id="UP001151234">
    <property type="component" value="Unassembled WGS sequence"/>
</dbReference>
<dbReference type="RefSeq" id="WP_267989367.1">
    <property type="nucleotide sequence ID" value="NZ_JAPJZI010000001.1"/>
</dbReference>
<dbReference type="Gene3D" id="1.10.357.10">
    <property type="entry name" value="Tetracycline Repressor, domain 2"/>
    <property type="match status" value="1"/>
</dbReference>
<dbReference type="GO" id="GO:0003677">
    <property type="term" value="F:DNA binding"/>
    <property type="evidence" value="ECO:0007669"/>
    <property type="project" value="UniProtKB-KW"/>
</dbReference>
<keyword evidence="3" id="KW-0804">Transcription</keyword>
<evidence type="ECO:0000256" key="3">
    <source>
        <dbReference type="ARBA" id="ARBA00023163"/>
    </source>
</evidence>
<keyword evidence="1" id="KW-0805">Transcription regulation</keyword>